<reference evidence="2" key="1">
    <citation type="submission" date="2015-08" db="EMBL/GenBank/DDBJ databases">
        <title>Fjat-14210 dsm16467.</title>
        <authorList>
            <person name="Liu B."/>
            <person name="Wang J."/>
            <person name="Zhu Y."/>
            <person name="Liu G."/>
            <person name="Chen Q."/>
            <person name="Chen Z."/>
            <person name="Lan J."/>
            <person name="Che J."/>
            <person name="Ge C."/>
            <person name="Shi H."/>
            <person name="Pan Z."/>
            <person name="Liu X."/>
        </authorList>
    </citation>
    <scope>NUCLEOTIDE SEQUENCE [LARGE SCALE GENOMIC DNA]</scope>
    <source>
        <strain evidence="2">DSM 16467</strain>
    </source>
</reference>
<dbReference type="STRING" id="284581.AMD01_13345"/>
<dbReference type="InterPro" id="IPR007710">
    <property type="entry name" value="Nucleoside_deoxyribTrfase"/>
</dbReference>
<dbReference type="GO" id="GO:0016740">
    <property type="term" value="F:transferase activity"/>
    <property type="evidence" value="ECO:0007669"/>
    <property type="project" value="UniProtKB-KW"/>
</dbReference>
<keyword evidence="1" id="KW-0808">Transferase</keyword>
<dbReference type="EMBL" id="LILC01000016">
    <property type="protein sequence ID" value="KOO44267.1"/>
    <property type="molecule type" value="Genomic_DNA"/>
</dbReference>
<dbReference type="Proteomes" id="UP000037558">
    <property type="component" value="Unassembled WGS sequence"/>
</dbReference>
<dbReference type="PATRIC" id="fig|284581.3.peg.4795"/>
<dbReference type="RefSeq" id="WP_053401921.1">
    <property type="nucleotide sequence ID" value="NZ_CP061868.1"/>
</dbReference>
<name>A0A0M0L055_9BACI</name>
<dbReference type="AlphaFoldDB" id="A0A0M0L055"/>
<dbReference type="Gene3D" id="3.40.50.450">
    <property type="match status" value="1"/>
</dbReference>
<protein>
    <submittedName>
        <fullName evidence="1">Nucleoside 2-deoxyribosyltransferase</fullName>
    </submittedName>
</protein>
<dbReference type="Pfam" id="PF05014">
    <property type="entry name" value="Nuc_deoxyrib_tr"/>
    <property type="match status" value="1"/>
</dbReference>
<proteinExistence type="predicted"/>
<gene>
    <name evidence="1" type="ORF">AMD01_13345</name>
</gene>
<accession>A0A0M0L055</accession>
<evidence type="ECO:0000313" key="2">
    <source>
        <dbReference type="Proteomes" id="UP000037558"/>
    </source>
</evidence>
<keyword evidence="2" id="KW-1185">Reference proteome</keyword>
<dbReference type="SUPFAM" id="SSF52309">
    <property type="entry name" value="N-(deoxy)ribosyltransferase-like"/>
    <property type="match status" value="1"/>
</dbReference>
<sequence length="153" mass="17673">MDAAAVGVIRVFIASPFFDEEQLDRVKRLENALSQNPYVADIFSARLHQHKELPFASEQWRKVVFNNDLRFLRRADVVVVIHDYEGMSVDSGTAFEVGYAYAFQKPIILVKEKESVPNLMLVESAYAYFTRVEELATYNFMKMPRIPYQGDLI</sequence>
<organism evidence="1 2">
    <name type="scientific">Priestia koreensis</name>
    <dbReference type="NCBI Taxonomy" id="284581"/>
    <lineage>
        <taxon>Bacteria</taxon>
        <taxon>Bacillati</taxon>
        <taxon>Bacillota</taxon>
        <taxon>Bacilli</taxon>
        <taxon>Bacillales</taxon>
        <taxon>Bacillaceae</taxon>
        <taxon>Priestia</taxon>
    </lineage>
</organism>
<evidence type="ECO:0000313" key="1">
    <source>
        <dbReference type="EMBL" id="KOO44267.1"/>
    </source>
</evidence>
<comment type="caution">
    <text evidence="1">The sequence shown here is derived from an EMBL/GenBank/DDBJ whole genome shotgun (WGS) entry which is preliminary data.</text>
</comment>
<dbReference type="OrthoDB" id="397706at2"/>